<accession>A0A934QFP6</accession>
<evidence type="ECO:0000259" key="1">
    <source>
        <dbReference type="Pfam" id="PF12146"/>
    </source>
</evidence>
<gene>
    <name evidence="2" type="ORF">CKO21_02010</name>
</gene>
<dbReference type="InterPro" id="IPR029058">
    <property type="entry name" value="AB_hydrolase_fold"/>
</dbReference>
<organism evidence="2 3">
    <name type="scientific">Rhodovibrio salinarum</name>
    <dbReference type="NCBI Taxonomy" id="1087"/>
    <lineage>
        <taxon>Bacteria</taxon>
        <taxon>Pseudomonadati</taxon>
        <taxon>Pseudomonadota</taxon>
        <taxon>Alphaproteobacteria</taxon>
        <taxon>Rhodospirillales</taxon>
        <taxon>Rhodovibrionaceae</taxon>
        <taxon>Rhodovibrio</taxon>
    </lineage>
</organism>
<protein>
    <recommendedName>
        <fullName evidence="1">Serine aminopeptidase S33 domain-containing protein</fullName>
    </recommendedName>
</protein>
<dbReference type="SUPFAM" id="SSF53474">
    <property type="entry name" value="alpha/beta-Hydrolases"/>
    <property type="match status" value="1"/>
</dbReference>
<dbReference type="Gene3D" id="3.40.50.1820">
    <property type="entry name" value="alpha/beta hydrolase"/>
    <property type="match status" value="1"/>
</dbReference>
<dbReference type="RefSeq" id="WP_051432350.1">
    <property type="nucleotide sequence ID" value="NZ_NRRE01000009.1"/>
</dbReference>
<reference evidence="2" key="1">
    <citation type="submission" date="2017-08" db="EMBL/GenBank/DDBJ databases">
        <authorList>
            <person name="Imhoff J.F."/>
            <person name="Rahn T."/>
            <person name="Kuenzel S."/>
            <person name="Neulinger S.C."/>
        </authorList>
    </citation>
    <scope>NUCLEOTIDE SEQUENCE</scope>
    <source>
        <strain evidence="2">DSM 9154</strain>
    </source>
</reference>
<feature type="domain" description="Serine aminopeptidase S33" evidence="1">
    <location>
        <begin position="52"/>
        <end position="144"/>
    </location>
</feature>
<dbReference type="InterPro" id="IPR022742">
    <property type="entry name" value="Hydrolase_4"/>
</dbReference>
<dbReference type="AlphaFoldDB" id="A0A934QFP6"/>
<reference evidence="2" key="2">
    <citation type="journal article" date="2020" name="Microorganisms">
        <title>Osmotic Adaptation and Compatible Solute Biosynthesis of Phototrophic Bacteria as Revealed from Genome Analyses.</title>
        <authorList>
            <person name="Imhoff J.F."/>
            <person name="Rahn T."/>
            <person name="Kunzel S."/>
            <person name="Keller A."/>
            <person name="Neulinger S.C."/>
        </authorList>
    </citation>
    <scope>NUCLEOTIDE SEQUENCE</scope>
    <source>
        <strain evidence="2">DSM 9154</strain>
    </source>
</reference>
<name>A0A934QFP6_9PROT</name>
<dbReference type="Pfam" id="PF12146">
    <property type="entry name" value="Hydrolase_4"/>
    <property type="match status" value="1"/>
</dbReference>
<comment type="caution">
    <text evidence="2">The sequence shown here is derived from an EMBL/GenBank/DDBJ whole genome shotgun (WGS) entry which is preliminary data.</text>
</comment>
<evidence type="ECO:0000313" key="2">
    <source>
        <dbReference type="EMBL" id="MBK1696019.1"/>
    </source>
</evidence>
<evidence type="ECO:0000313" key="3">
    <source>
        <dbReference type="Proteomes" id="UP000778970"/>
    </source>
</evidence>
<sequence>MPPPPGLQPAFVDGPAGAIFTLRFPAAGGSLGTAALLVPPFAEEMNRARRFLAATGRGLAAQGHTALLPDLHGTGDSAGAFAAATWEIWQAELDTLTERLAAETGHPVHLIAVRTGALLAAATARQHPGAVAGLTLVQPVTDGGRFLDQLLRVRIAAAMAQGQRESRADLRAAWQTGEAVEVGGYAIAPALAEGLSACRLGDLPPPAGLPIAWLDIRAPGSDAPTQSPALPAGWHSAADTRRSIAAPAVWQLAEPETADPLVAELCNTLSPQQVAA</sequence>
<keyword evidence="3" id="KW-1185">Reference proteome</keyword>
<proteinExistence type="predicted"/>
<dbReference type="EMBL" id="NRRE01000009">
    <property type="protein sequence ID" value="MBK1696019.1"/>
    <property type="molecule type" value="Genomic_DNA"/>
</dbReference>
<dbReference type="Proteomes" id="UP000778970">
    <property type="component" value="Unassembled WGS sequence"/>
</dbReference>